<evidence type="ECO:0000313" key="3">
    <source>
        <dbReference type="Proteomes" id="UP001163846"/>
    </source>
</evidence>
<dbReference type="EMBL" id="MU806296">
    <property type="protein sequence ID" value="KAJ3836742.1"/>
    <property type="molecule type" value="Genomic_DNA"/>
</dbReference>
<keyword evidence="3" id="KW-1185">Reference proteome</keyword>
<proteinExistence type="predicted"/>
<dbReference type="Proteomes" id="UP001163846">
    <property type="component" value="Unassembled WGS sequence"/>
</dbReference>
<gene>
    <name evidence="2" type="ORF">F5878DRAFT_624361</name>
</gene>
<organism evidence="2 3">
    <name type="scientific">Lentinula raphanica</name>
    <dbReference type="NCBI Taxonomy" id="153919"/>
    <lineage>
        <taxon>Eukaryota</taxon>
        <taxon>Fungi</taxon>
        <taxon>Dikarya</taxon>
        <taxon>Basidiomycota</taxon>
        <taxon>Agaricomycotina</taxon>
        <taxon>Agaricomycetes</taxon>
        <taxon>Agaricomycetidae</taxon>
        <taxon>Agaricales</taxon>
        <taxon>Marasmiineae</taxon>
        <taxon>Omphalotaceae</taxon>
        <taxon>Lentinula</taxon>
    </lineage>
</organism>
<feature type="region of interest" description="Disordered" evidence="1">
    <location>
        <begin position="1"/>
        <end position="21"/>
    </location>
</feature>
<name>A0AA38UBW2_9AGAR</name>
<reference evidence="2" key="1">
    <citation type="submission" date="2022-08" db="EMBL/GenBank/DDBJ databases">
        <authorList>
            <consortium name="DOE Joint Genome Institute"/>
            <person name="Min B."/>
            <person name="Riley R."/>
            <person name="Sierra-Patev S."/>
            <person name="Naranjo-Ortiz M."/>
            <person name="Looney B."/>
            <person name="Konkel Z."/>
            <person name="Slot J.C."/>
            <person name="Sakamoto Y."/>
            <person name="Steenwyk J.L."/>
            <person name="Rokas A."/>
            <person name="Carro J."/>
            <person name="Camarero S."/>
            <person name="Ferreira P."/>
            <person name="Molpeceres G."/>
            <person name="Ruiz-Duenas F.J."/>
            <person name="Serrano A."/>
            <person name="Henrissat B."/>
            <person name="Drula E."/>
            <person name="Hughes K.W."/>
            <person name="Mata J.L."/>
            <person name="Ishikawa N.K."/>
            <person name="Vargas-Isla R."/>
            <person name="Ushijima S."/>
            <person name="Smith C.A."/>
            <person name="Ahrendt S."/>
            <person name="Andreopoulos W."/>
            <person name="He G."/>
            <person name="Labutti K."/>
            <person name="Lipzen A."/>
            <person name="Ng V."/>
            <person name="Sandor L."/>
            <person name="Barry K."/>
            <person name="Martinez A.T."/>
            <person name="Xiao Y."/>
            <person name="Gibbons J.G."/>
            <person name="Terashima K."/>
            <person name="Hibbett D.S."/>
            <person name="Grigoriev I.V."/>
        </authorList>
    </citation>
    <scope>NUCLEOTIDE SEQUENCE</scope>
    <source>
        <strain evidence="2">TFB9207</strain>
    </source>
</reference>
<protein>
    <submittedName>
        <fullName evidence="2">Uncharacterized protein</fullName>
    </submittedName>
</protein>
<comment type="caution">
    <text evidence="2">The sequence shown here is derived from an EMBL/GenBank/DDBJ whole genome shotgun (WGS) entry which is preliminary data.</text>
</comment>
<evidence type="ECO:0000256" key="1">
    <source>
        <dbReference type="SAM" id="MobiDB-lite"/>
    </source>
</evidence>
<evidence type="ECO:0000313" key="2">
    <source>
        <dbReference type="EMBL" id="KAJ3836742.1"/>
    </source>
</evidence>
<dbReference type="AlphaFoldDB" id="A0AA38UBW2"/>
<accession>A0AA38UBW2</accession>
<sequence>MSDDIHTLPRPPYVTRSETEDSGEYPFIDLTALTRRLEQVERMPSELPRYTQVEDDAFPALNAESFKNSACFPPCSKQLAPVWTTRQTEMQSVMVSYNLRLRYENAQYERNPSTLQVGTDTALSSLHSSSFYSPFSHVSSQDIFILEPASAWYHASPSGHPVLSRHSPKENTLRFHDSLSLRTSKIYYSSLRLQDTRMRRIVNVQTIRCPISQCTAVITTYVEDIRRHLICDHTRFYSLPLESSMNDHLICDCGYCIYGGGEGITAHISAVHTAGPKIVACTNCDWEGLVSEFPDHLLLCEGLFLKHGFFLDG</sequence>